<feature type="compositionally biased region" description="Basic and acidic residues" evidence="2">
    <location>
        <begin position="195"/>
        <end position="209"/>
    </location>
</feature>
<dbReference type="PANTHER" id="PTHR43327:SF9">
    <property type="entry name" value="BAND 7 DOMAIN-CONTAINING PROTEIN"/>
    <property type="match status" value="1"/>
</dbReference>
<feature type="coiled-coil region" evidence="1">
    <location>
        <begin position="274"/>
        <end position="327"/>
    </location>
</feature>
<dbReference type="AlphaFoldDB" id="A0A7S3ZQL3"/>
<dbReference type="OrthoDB" id="157027at2759"/>
<dbReference type="InterPro" id="IPR050710">
    <property type="entry name" value="Band7/mec-2_domain"/>
</dbReference>
<protein>
    <recommendedName>
        <fullName evidence="3">Band 7 domain-containing protein</fullName>
    </recommendedName>
</protein>
<evidence type="ECO:0000256" key="1">
    <source>
        <dbReference type="SAM" id="Coils"/>
    </source>
</evidence>
<dbReference type="SUPFAM" id="SSF117892">
    <property type="entry name" value="Band 7/SPFH domain"/>
    <property type="match status" value="1"/>
</dbReference>
<name>A0A7S3ZQL3_9STRA</name>
<gene>
    <name evidence="4" type="ORF">PCAL00307_LOCUS6207</name>
    <name evidence="5" type="ORF">PECAL_1P13460</name>
</gene>
<dbReference type="EMBL" id="CAKKNE010000001">
    <property type="protein sequence ID" value="CAH0364951.1"/>
    <property type="molecule type" value="Genomic_DNA"/>
</dbReference>
<dbReference type="InterPro" id="IPR036013">
    <property type="entry name" value="Band_7/SPFH_dom_sf"/>
</dbReference>
<dbReference type="PANTHER" id="PTHR43327">
    <property type="entry name" value="STOMATIN-LIKE PROTEIN 2, MITOCHONDRIAL"/>
    <property type="match status" value="1"/>
</dbReference>
<feature type="coiled-coil region" evidence="1">
    <location>
        <begin position="391"/>
        <end position="418"/>
    </location>
</feature>
<evidence type="ECO:0000313" key="6">
    <source>
        <dbReference type="Proteomes" id="UP000789595"/>
    </source>
</evidence>
<dbReference type="EMBL" id="HBIW01007373">
    <property type="protein sequence ID" value="CAE0690771.1"/>
    <property type="molecule type" value="Transcribed_RNA"/>
</dbReference>
<feature type="domain" description="Band 7" evidence="3">
    <location>
        <begin position="44"/>
        <end position="261"/>
    </location>
</feature>
<accession>A0A7S3ZQL3</accession>
<dbReference type="Gene3D" id="3.30.479.30">
    <property type="entry name" value="Band 7 domain"/>
    <property type="match status" value="1"/>
</dbReference>
<dbReference type="InterPro" id="IPR001107">
    <property type="entry name" value="Band_7"/>
</dbReference>
<evidence type="ECO:0000313" key="5">
    <source>
        <dbReference type="EMBL" id="CAH0364951.1"/>
    </source>
</evidence>
<dbReference type="Pfam" id="PF01145">
    <property type="entry name" value="Band_7"/>
    <property type="match status" value="1"/>
</dbReference>
<evidence type="ECO:0000259" key="3">
    <source>
        <dbReference type="Pfam" id="PF01145"/>
    </source>
</evidence>
<sequence>MATTLSSVTILSPVSADAYFRTDLGLLVAQPSGMCWNPFLPFIIIPEGYNALVTRCGAEIPDGDGKIVHKPGVQCADPFTTVSHLVTRNHCVWNAPIKGCKTLDNVQITIDISVIFRIVNGEQGNGVRFFVHEVTPGGLEQQLKDSVAQELRALARSMRHTEVYACRTGAPAQVARTVDDDDDEEDEKGPGMTFKEAEASRARGEDRHAQKGIDVTEAMKIKVNQTLDSCVEIVDISITDVGLPSSIAQQMTARTMVRSKQAYEVMEQKFAMLEIKCENEVEQLKLQNDEKESKQKAVGAKEVQDLKEDLAIKRAKHRRQLAEFNEHTTSECHKIEADTKEQANSLALEKARVLDTLRLSAQEEAALAEAQAEAEVQRFRAKTEATVAHNRAEAATTVAQAEKNANAALKKKRELDIDEKRLDVYQALASNKQVVVTDATDAESARLLVSDAVLQQHGGQQSSEAALVAKMNVLRVASNALGMRSEWDQSKLDGVRPQTMGR</sequence>
<reference evidence="4" key="1">
    <citation type="submission" date="2021-01" db="EMBL/GenBank/DDBJ databases">
        <authorList>
            <person name="Corre E."/>
            <person name="Pelletier E."/>
            <person name="Niang G."/>
            <person name="Scheremetjew M."/>
            <person name="Finn R."/>
            <person name="Kale V."/>
            <person name="Holt S."/>
            <person name="Cochrane G."/>
            <person name="Meng A."/>
            <person name="Brown T."/>
            <person name="Cohen L."/>
        </authorList>
    </citation>
    <scope>NUCLEOTIDE SEQUENCE</scope>
    <source>
        <strain evidence="4">CCMP1756</strain>
    </source>
</reference>
<evidence type="ECO:0000313" key="4">
    <source>
        <dbReference type="EMBL" id="CAE0690771.1"/>
    </source>
</evidence>
<keyword evidence="6" id="KW-1185">Reference proteome</keyword>
<evidence type="ECO:0000256" key="2">
    <source>
        <dbReference type="SAM" id="MobiDB-lite"/>
    </source>
</evidence>
<feature type="region of interest" description="Disordered" evidence="2">
    <location>
        <begin position="175"/>
        <end position="209"/>
    </location>
</feature>
<organism evidence="4">
    <name type="scientific">Pelagomonas calceolata</name>
    <dbReference type="NCBI Taxonomy" id="35677"/>
    <lineage>
        <taxon>Eukaryota</taxon>
        <taxon>Sar</taxon>
        <taxon>Stramenopiles</taxon>
        <taxon>Ochrophyta</taxon>
        <taxon>Pelagophyceae</taxon>
        <taxon>Pelagomonadales</taxon>
        <taxon>Pelagomonadaceae</taxon>
        <taxon>Pelagomonas</taxon>
    </lineage>
</organism>
<reference evidence="5" key="2">
    <citation type="submission" date="2021-11" db="EMBL/GenBank/DDBJ databases">
        <authorList>
            <consortium name="Genoscope - CEA"/>
            <person name="William W."/>
        </authorList>
    </citation>
    <scope>NUCLEOTIDE SEQUENCE</scope>
</reference>
<dbReference type="Proteomes" id="UP000789595">
    <property type="component" value="Unassembled WGS sequence"/>
</dbReference>
<proteinExistence type="predicted"/>
<keyword evidence="1" id="KW-0175">Coiled coil</keyword>